<sequence>MEAEVLNFKEEQFLSVSIQRAVKLNMAWNSKKNVYIGKGSGLEFITTGPKKFITN</sequence>
<dbReference type="AlphaFoldDB" id="A0A382K2R0"/>
<gene>
    <name evidence="1" type="ORF">METZ01_LOCUS269815</name>
</gene>
<proteinExistence type="predicted"/>
<organism evidence="1">
    <name type="scientific">marine metagenome</name>
    <dbReference type="NCBI Taxonomy" id="408172"/>
    <lineage>
        <taxon>unclassified sequences</taxon>
        <taxon>metagenomes</taxon>
        <taxon>ecological metagenomes</taxon>
    </lineage>
</organism>
<accession>A0A382K2R0</accession>
<protein>
    <submittedName>
        <fullName evidence="1">Uncharacterized protein</fullName>
    </submittedName>
</protein>
<reference evidence="1" key="1">
    <citation type="submission" date="2018-05" db="EMBL/GenBank/DDBJ databases">
        <authorList>
            <person name="Lanie J.A."/>
            <person name="Ng W.-L."/>
            <person name="Kazmierczak K.M."/>
            <person name="Andrzejewski T.M."/>
            <person name="Davidsen T.M."/>
            <person name="Wayne K.J."/>
            <person name="Tettelin H."/>
            <person name="Glass J.I."/>
            <person name="Rusch D."/>
            <person name="Podicherti R."/>
            <person name="Tsui H.-C.T."/>
            <person name="Winkler M.E."/>
        </authorList>
    </citation>
    <scope>NUCLEOTIDE SEQUENCE</scope>
</reference>
<dbReference type="EMBL" id="UINC01077130">
    <property type="protein sequence ID" value="SVC16961.1"/>
    <property type="molecule type" value="Genomic_DNA"/>
</dbReference>
<evidence type="ECO:0000313" key="1">
    <source>
        <dbReference type="EMBL" id="SVC16961.1"/>
    </source>
</evidence>
<name>A0A382K2R0_9ZZZZ</name>